<name>A0A368UNH7_9BACT</name>
<dbReference type="AlphaFoldDB" id="A0A368UNH7"/>
<gene>
    <name evidence="1" type="ORF">DFO77_1862</name>
</gene>
<dbReference type="Proteomes" id="UP000252733">
    <property type="component" value="Unassembled WGS sequence"/>
</dbReference>
<evidence type="ECO:0000313" key="2">
    <source>
        <dbReference type="Proteomes" id="UP000252733"/>
    </source>
</evidence>
<proteinExistence type="predicted"/>
<evidence type="ECO:0000313" key="1">
    <source>
        <dbReference type="EMBL" id="RCW19586.1"/>
    </source>
</evidence>
<dbReference type="EMBL" id="QPIZ01000086">
    <property type="protein sequence ID" value="RCW19586.1"/>
    <property type="molecule type" value="Genomic_DNA"/>
</dbReference>
<keyword evidence="2" id="KW-1185">Reference proteome</keyword>
<sequence>GTSDSMMQKYTSSLEKLDGIIHRIAGKVKHYEKQPIYWVEVDRQGTQMLLLELNDKPLAYAYTGRSPEYRIDYLNPYIDCRGKQILKIRAFTPEVFPFESSTSPIKLRIGYGADKRESDAAPEYLTEIITLPEYVLDNGTQYWDTTITFQAQVPWDHSYRLENAVDLRTLPDLEERVLRKYEELRQFLVNCDIANVYKELENMMIYNYGSLYKSSLKDVKSELERGRLTYKPNHPDKKVFPISNYELAMYKKGKIALLRGVFDKSAVIKSIKYDTTRYHEPYEVTWHISLYLPEGETELQVY</sequence>
<organism evidence="1 2">
    <name type="scientific">Marinilabilia salmonicolor</name>
    <dbReference type="NCBI Taxonomy" id="989"/>
    <lineage>
        <taxon>Bacteria</taxon>
        <taxon>Pseudomonadati</taxon>
        <taxon>Bacteroidota</taxon>
        <taxon>Bacteroidia</taxon>
        <taxon>Marinilabiliales</taxon>
        <taxon>Marinilabiliaceae</taxon>
        <taxon>Marinilabilia</taxon>
    </lineage>
</organism>
<dbReference type="RefSeq" id="WP_220270852.1">
    <property type="nucleotide sequence ID" value="NZ_QPIZ01000086.1"/>
</dbReference>
<accession>A0A368UNH7</accession>
<protein>
    <submittedName>
        <fullName evidence="1">Uncharacterized protein</fullName>
    </submittedName>
</protein>
<reference evidence="1 2" key="1">
    <citation type="submission" date="2018-07" db="EMBL/GenBank/DDBJ databases">
        <title>Freshwater and sediment microbial communities from various areas in North America, analyzing microbe dynamics in response to fracking.</title>
        <authorList>
            <person name="Lamendella R."/>
        </authorList>
    </citation>
    <scope>NUCLEOTIDE SEQUENCE [LARGE SCALE GENOMIC DNA]</scope>
    <source>
        <strain evidence="1 2">160A</strain>
    </source>
</reference>
<feature type="non-terminal residue" evidence="1">
    <location>
        <position position="1"/>
    </location>
</feature>
<comment type="caution">
    <text evidence="1">The sequence shown here is derived from an EMBL/GenBank/DDBJ whole genome shotgun (WGS) entry which is preliminary data.</text>
</comment>